<proteinExistence type="predicted"/>
<dbReference type="KEGG" id="hvg:123446965"/>
<keyword evidence="1" id="KW-0472">Membrane</keyword>
<keyword evidence="1" id="KW-1133">Transmembrane helix</keyword>
<reference evidence="2" key="3">
    <citation type="submission" date="2022-01" db="UniProtKB">
        <authorList>
            <consortium name="EnsemblPlants"/>
        </authorList>
    </citation>
    <scope>IDENTIFICATION</scope>
    <source>
        <strain evidence="2">subsp. vulgare</strain>
    </source>
</reference>
<gene>
    <name evidence="2" type="primary">LOC123446965</name>
</gene>
<reference evidence="3" key="1">
    <citation type="journal article" date="2012" name="Nature">
        <title>A physical, genetic and functional sequence assembly of the barley genome.</title>
        <authorList>
            <consortium name="The International Barley Genome Sequencing Consortium"/>
            <person name="Mayer K.F."/>
            <person name="Waugh R."/>
            <person name="Brown J.W."/>
            <person name="Schulman A."/>
            <person name="Langridge P."/>
            <person name="Platzer M."/>
            <person name="Fincher G.B."/>
            <person name="Muehlbauer G.J."/>
            <person name="Sato K."/>
            <person name="Close T.J."/>
            <person name="Wise R.P."/>
            <person name="Stein N."/>
        </authorList>
    </citation>
    <scope>NUCLEOTIDE SEQUENCE [LARGE SCALE GENOMIC DNA]</scope>
    <source>
        <strain evidence="3">cv. Morex</strain>
    </source>
</reference>
<keyword evidence="3" id="KW-1185">Reference proteome</keyword>
<evidence type="ECO:0000313" key="2">
    <source>
        <dbReference type="EnsemblPlants" id="HORVU.MOREX.r3.4HG0400820.1"/>
    </source>
</evidence>
<evidence type="ECO:0000313" key="3">
    <source>
        <dbReference type="Proteomes" id="UP000011116"/>
    </source>
</evidence>
<evidence type="ECO:0000256" key="1">
    <source>
        <dbReference type="SAM" id="Phobius"/>
    </source>
</evidence>
<protein>
    <submittedName>
        <fullName evidence="2">Uncharacterized protein</fullName>
    </submittedName>
</protein>
<accession>A0A8I6Y3G1</accession>
<feature type="transmembrane region" description="Helical" evidence="1">
    <location>
        <begin position="79"/>
        <end position="101"/>
    </location>
</feature>
<dbReference type="AlphaFoldDB" id="A0A8I6Y3G1"/>
<dbReference type="EnsemblPlants" id="HORVU.MOREX.r3.4HG0400820.1">
    <property type="protein sequence ID" value="HORVU.MOREX.r3.4HG0400820.1"/>
    <property type="gene ID" value="HORVU.MOREX.r3.4HG0400820"/>
</dbReference>
<dbReference type="GeneID" id="123446965"/>
<dbReference type="Proteomes" id="UP000011116">
    <property type="component" value="Chromosome 4H"/>
</dbReference>
<sequence length="109" mass="11392">MEKEKQKQGADAALLLALRCSRASLLLSSLRQPPPSTTATRRTSSPVEFELRNARLLGAELAAARRAVARSARTSAAEILFLVALAPLLILFVALLAAALAEAGAEGVA</sequence>
<dbReference type="RefSeq" id="XP_044979448.1">
    <property type="nucleotide sequence ID" value="XM_045123513.1"/>
</dbReference>
<organism evidence="2 3">
    <name type="scientific">Hordeum vulgare subsp. vulgare</name>
    <name type="common">Domesticated barley</name>
    <dbReference type="NCBI Taxonomy" id="112509"/>
    <lineage>
        <taxon>Eukaryota</taxon>
        <taxon>Viridiplantae</taxon>
        <taxon>Streptophyta</taxon>
        <taxon>Embryophyta</taxon>
        <taxon>Tracheophyta</taxon>
        <taxon>Spermatophyta</taxon>
        <taxon>Magnoliopsida</taxon>
        <taxon>Liliopsida</taxon>
        <taxon>Poales</taxon>
        <taxon>Poaceae</taxon>
        <taxon>BOP clade</taxon>
        <taxon>Pooideae</taxon>
        <taxon>Triticodae</taxon>
        <taxon>Triticeae</taxon>
        <taxon>Hordeinae</taxon>
        <taxon>Hordeum</taxon>
    </lineage>
</organism>
<reference evidence="2" key="2">
    <citation type="submission" date="2020-10" db="EMBL/GenBank/DDBJ databases">
        <authorList>
            <person name="Scholz U."/>
            <person name="Mascher M."/>
            <person name="Fiebig A."/>
        </authorList>
    </citation>
    <scope>NUCLEOTIDE SEQUENCE [LARGE SCALE GENOMIC DNA]</scope>
    <source>
        <strain evidence="2">cv. Morex</strain>
    </source>
</reference>
<dbReference type="Gramene" id="HORVU.MOREX.r3.4HG0400820.1">
    <property type="protein sequence ID" value="HORVU.MOREX.r3.4HG0400820.1"/>
    <property type="gene ID" value="HORVU.MOREX.r3.4HG0400820"/>
</dbReference>
<dbReference type="Gramene" id="HORVU.MOREX.r2.4HG0333530.1">
    <property type="protein sequence ID" value="HORVU.MOREX.r2.4HG0333530.1"/>
    <property type="gene ID" value="HORVU.MOREX.r2.4HG0333530"/>
</dbReference>
<keyword evidence="1" id="KW-0812">Transmembrane</keyword>
<name>A0A8I6Y3G1_HORVV</name>